<dbReference type="InterPro" id="IPR028087">
    <property type="entry name" value="Tad_N"/>
</dbReference>
<keyword evidence="2" id="KW-0472">Membrane</keyword>
<feature type="transmembrane region" description="Helical" evidence="2">
    <location>
        <begin position="12"/>
        <end position="37"/>
    </location>
</feature>
<name>A0A7Z0D8V9_9ACTN</name>
<feature type="domain" description="Putative Flp pilus-assembly TadG-like N-terminal" evidence="3">
    <location>
        <begin position="14"/>
        <end position="57"/>
    </location>
</feature>
<dbReference type="RefSeq" id="WP_179444760.1">
    <property type="nucleotide sequence ID" value="NZ_JACBZS010000001.1"/>
</dbReference>
<keyword evidence="2" id="KW-0812">Transmembrane</keyword>
<sequence length="217" mass="22332">MRPGSGVERGSGPITALLALGSLALVVAVILTTLTAVAAREGNRAQHAADAAALAGAEAALTDIPGLLGAGFARPGDLLDQLGLSGCAQLGRANAQRLATENGASITSYCYNPYRDRVEVSVVANDSADGPPARSRAVAETGLDLDSCAIDPSFERPTPTPTPPPPSVPPTPDPPPPPLRTTMKCGPVEFALRFAEGRFRFVDINADLVGLDSRLID</sequence>
<evidence type="ECO:0000313" key="5">
    <source>
        <dbReference type="Proteomes" id="UP000527616"/>
    </source>
</evidence>
<feature type="region of interest" description="Disordered" evidence="1">
    <location>
        <begin position="149"/>
        <end position="183"/>
    </location>
</feature>
<evidence type="ECO:0000313" key="4">
    <source>
        <dbReference type="EMBL" id="NYI70858.1"/>
    </source>
</evidence>
<dbReference type="EMBL" id="JACBZS010000001">
    <property type="protein sequence ID" value="NYI70858.1"/>
    <property type="molecule type" value="Genomic_DNA"/>
</dbReference>
<keyword evidence="2" id="KW-1133">Transmembrane helix</keyword>
<keyword evidence="5" id="KW-1185">Reference proteome</keyword>
<dbReference type="Pfam" id="PF13400">
    <property type="entry name" value="Tad"/>
    <property type="match status" value="1"/>
</dbReference>
<comment type="caution">
    <text evidence="4">The sequence shown here is derived from an EMBL/GenBank/DDBJ whole genome shotgun (WGS) entry which is preliminary data.</text>
</comment>
<evidence type="ECO:0000256" key="2">
    <source>
        <dbReference type="SAM" id="Phobius"/>
    </source>
</evidence>
<organism evidence="4 5">
    <name type="scientific">Naumannella cuiyingiana</name>
    <dbReference type="NCBI Taxonomy" id="1347891"/>
    <lineage>
        <taxon>Bacteria</taxon>
        <taxon>Bacillati</taxon>
        <taxon>Actinomycetota</taxon>
        <taxon>Actinomycetes</taxon>
        <taxon>Propionibacteriales</taxon>
        <taxon>Propionibacteriaceae</taxon>
        <taxon>Naumannella</taxon>
    </lineage>
</organism>
<accession>A0A7Z0D8V9</accession>
<evidence type="ECO:0000259" key="3">
    <source>
        <dbReference type="Pfam" id="PF13400"/>
    </source>
</evidence>
<gene>
    <name evidence="4" type="ORF">GGQ54_001418</name>
</gene>
<feature type="compositionally biased region" description="Pro residues" evidence="1">
    <location>
        <begin position="158"/>
        <end position="179"/>
    </location>
</feature>
<proteinExistence type="predicted"/>
<dbReference type="AlphaFoldDB" id="A0A7Z0D8V9"/>
<evidence type="ECO:0000256" key="1">
    <source>
        <dbReference type="SAM" id="MobiDB-lite"/>
    </source>
</evidence>
<reference evidence="4 5" key="1">
    <citation type="submission" date="2020-07" db="EMBL/GenBank/DDBJ databases">
        <title>Sequencing the genomes of 1000 actinobacteria strains.</title>
        <authorList>
            <person name="Klenk H.-P."/>
        </authorList>
    </citation>
    <scope>NUCLEOTIDE SEQUENCE [LARGE SCALE GENOMIC DNA]</scope>
    <source>
        <strain evidence="4 5">DSM 103164</strain>
    </source>
</reference>
<protein>
    <recommendedName>
        <fullName evidence="3">Putative Flp pilus-assembly TadG-like N-terminal domain-containing protein</fullName>
    </recommendedName>
</protein>
<dbReference type="Proteomes" id="UP000527616">
    <property type="component" value="Unassembled WGS sequence"/>
</dbReference>